<evidence type="ECO:0000313" key="2">
    <source>
        <dbReference type="EMBL" id="GAA3356339.1"/>
    </source>
</evidence>
<comment type="caution">
    <text evidence="2">The sequence shown here is derived from an EMBL/GenBank/DDBJ whole genome shotgun (WGS) entry which is preliminary data.</text>
</comment>
<organism evidence="2 3">
    <name type="scientific">Saccharopolyspora gregorii</name>
    <dbReference type="NCBI Taxonomy" id="33914"/>
    <lineage>
        <taxon>Bacteria</taxon>
        <taxon>Bacillati</taxon>
        <taxon>Actinomycetota</taxon>
        <taxon>Actinomycetes</taxon>
        <taxon>Pseudonocardiales</taxon>
        <taxon>Pseudonocardiaceae</taxon>
        <taxon>Saccharopolyspora</taxon>
    </lineage>
</organism>
<dbReference type="PANTHER" id="PTHR23408">
    <property type="entry name" value="METHYLMALONYL-COA MUTASE"/>
    <property type="match status" value="1"/>
</dbReference>
<dbReference type="InterPro" id="IPR005129">
    <property type="entry name" value="GTPase_ArgK"/>
</dbReference>
<gene>
    <name evidence="2" type="primary">meaB</name>
    <name evidence="2" type="ORF">GCM10020366_20010</name>
</gene>
<protein>
    <submittedName>
        <fullName evidence="2">Methylmalonyl Co-A mutase-associated GTPase MeaB</fullName>
    </submittedName>
</protein>
<keyword evidence="3" id="KW-1185">Reference proteome</keyword>
<dbReference type="Gene3D" id="3.40.50.300">
    <property type="entry name" value="P-loop containing nucleotide triphosphate hydrolases"/>
    <property type="match status" value="1"/>
</dbReference>
<dbReference type="CDD" id="cd03114">
    <property type="entry name" value="MMAA-like"/>
    <property type="match status" value="1"/>
</dbReference>
<dbReference type="Gene3D" id="1.20.5.170">
    <property type="match status" value="1"/>
</dbReference>
<dbReference type="SUPFAM" id="SSF52540">
    <property type="entry name" value="P-loop containing nucleoside triphosphate hydrolases"/>
    <property type="match status" value="1"/>
</dbReference>
<comment type="similarity">
    <text evidence="1">Belongs to the SIMIBI class G3E GTPase family. ArgK/MeaB subfamily.</text>
</comment>
<evidence type="ECO:0000256" key="1">
    <source>
        <dbReference type="ARBA" id="ARBA00009625"/>
    </source>
</evidence>
<reference evidence="3" key="1">
    <citation type="journal article" date="2019" name="Int. J. Syst. Evol. Microbiol.">
        <title>The Global Catalogue of Microorganisms (GCM) 10K type strain sequencing project: providing services to taxonomists for standard genome sequencing and annotation.</title>
        <authorList>
            <consortium name="The Broad Institute Genomics Platform"/>
            <consortium name="The Broad Institute Genome Sequencing Center for Infectious Disease"/>
            <person name="Wu L."/>
            <person name="Ma J."/>
        </authorList>
    </citation>
    <scope>NUCLEOTIDE SEQUENCE [LARGE SCALE GENOMIC DNA]</scope>
    <source>
        <strain evidence="3">JCM 9687</strain>
    </source>
</reference>
<dbReference type="EMBL" id="BAAAYK010000038">
    <property type="protein sequence ID" value="GAA3356339.1"/>
    <property type="molecule type" value="Genomic_DNA"/>
</dbReference>
<dbReference type="Pfam" id="PF03308">
    <property type="entry name" value="MeaB"/>
    <property type="match status" value="1"/>
</dbReference>
<evidence type="ECO:0000313" key="3">
    <source>
        <dbReference type="Proteomes" id="UP001500483"/>
    </source>
</evidence>
<dbReference type="PANTHER" id="PTHR23408:SF3">
    <property type="entry name" value="METHYLMALONIC ACIDURIA TYPE A PROTEIN, MITOCHONDRIAL"/>
    <property type="match status" value="1"/>
</dbReference>
<dbReference type="InterPro" id="IPR027417">
    <property type="entry name" value="P-loop_NTPase"/>
</dbReference>
<proteinExistence type="inferred from homology"/>
<sequence length="328" mass="34478">MPREIDVADYAEGVLEGSRTKLAQAITLVESTKPAHRAKAQELLVRLLPHSGGAHRVGITGVPGVGKSTFIESLGTSLTAAGHRVAVLAVDPSSTRTGGSILGDKTRMAALAADPAAFVRPSPSAGTLGGVARATRETVVLMEAAGFDVVLVETVGVGQSEVAVAGMVDCFLLLTLARTGDQLQGIKKGVLELADLVAVNKADGPHEMDARKAARELRSALRLLTPVSASWTPPVVTCSGLTGGGLDALWEQVEQHRATLAESGELAEKRSRQQVEWTWALVRDQLMAELAAHPAVRERVDDVEAEVRAGGLTASLAADELLRAFRER</sequence>
<name>A0ABP6RPV5_9PSEU</name>
<accession>A0ABP6RPV5</accession>
<dbReference type="Gene3D" id="1.10.287.130">
    <property type="match status" value="1"/>
</dbReference>
<dbReference type="RefSeq" id="WP_344925754.1">
    <property type="nucleotide sequence ID" value="NZ_BAAAYK010000038.1"/>
</dbReference>
<dbReference type="NCBIfam" id="NF006958">
    <property type="entry name" value="PRK09435.1"/>
    <property type="match status" value="1"/>
</dbReference>
<dbReference type="Proteomes" id="UP001500483">
    <property type="component" value="Unassembled WGS sequence"/>
</dbReference>
<dbReference type="NCBIfam" id="TIGR00750">
    <property type="entry name" value="lao"/>
    <property type="match status" value="1"/>
</dbReference>